<dbReference type="AlphaFoldDB" id="A0A383AJL8"/>
<dbReference type="EMBL" id="UINC01192700">
    <property type="protein sequence ID" value="SVE07972.1"/>
    <property type="molecule type" value="Genomic_DNA"/>
</dbReference>
<feature type="region of interest" description="Disordered" evidence="1">
    <location>
        <begin position="1"/>
        <end position="24"/>
    </location>
</feature>
<evidence type="ECO:0000256" key="1">
    <source>
        <dbReference type="SAM" id="MobiDB-lite"/>
    </source>
</evidence>
<protein>
    <submittedName>
        <fullName evidence="2">Uncharacterized protein</fullName>
    </submittedName>
</protein>
<organism evidence="2">
    <name type="scientific">marine metagenome</name>
    <dbReference type="NCBI Taxonomy" id="408172"/>
    <lineage>
        <taxon>unclassified sequences</taxon>
        <taxon>metagenomes</taxon>
        <taxon>ecological metagenomes</taxon>
    </lineage>
</organism>
<evidence type="ECO:0000313" key="2">
    <source>
        <dbReference type="EMBL" id="SVE07972.1"/>
    </source>
</evidence>
<name>A0A383AJL8_9ZZZZ</name>
<proteinExistence type="predicted"/>
<feature type="non-terminal residue" evidence="2">
    <location>
        <position position="24"/>
    </location>
</feature>
<reference evidence="2" key="1">
    <citation type="submission" date="2018-05" db="EMBL/GenBank/DDBJ databases">
        <authorList>
            <person name="Lanie J.A."/>
            <person name="Ng W.-L."/>
            <person name="Kazmierczak K.M."/>
            <person name="Andrzejewski T.M."/>
            <person name="Davidsen T.M."/>
            <person name="Wayne K.J."/>
            <person name="Tettelin H."/>
            <person name="Glass J.I."/>
            <person name="Rusch D."/>
            <person name="Podicherti R."/>
            <person name="Tsui H.-C.T."/>
            <person name="Winkler M.E."/>
        </authorList>
    </citation>
    <scope>NUCLEOTIDE SEQUENCE</scope>
</reference>
<gene>
    <name evidence="2" type="ORF">METZ01_LOCUS460826</name>
</gene>
<sequence length="24" mass="2573">MLEAPPVGEMPMQEPTDTGAEDQV</sequence>
<accession>A0A383AJL8</accession>